<feature type="transmembrane region" description="Helical" evidence="1">
    <location>
        <begin position="69"/>
        <end position="89"/>
    </location>
</feature>
<feature type="transmembrane region" description="Helical" evidence="1">
    <location>
        <begin position="40"/>
        <end position="63"/>
    </location>
</feature>
<evidence type="ECO:0000313" key="2">
    <source>
        <dbReference type="EMBL" id="AQQ01261.1"/>
    </source>
</evidence>
<name>A0A1Q2H1W0_9GAMM</name>
<keyword evidence="1" id="KW-1133">Transmembrane helix</keyword>
<accession>A0A1Q2H1W0</accession>
<dbReference type="PANTHER" id="PTHR34351:SF1">
    <property type="entry name" value="SLR1927 PROTEIN"/>
    <property type="match status" value="1"/>
</dbReference>
<sequence>MPKKSIKRPTLYTSFKRAFFNKLLKSKHLKNSITLEHKTIYVLPSSLGWYFIVVAILNFVMGINYQNNLILIMSYLMFVVIVIAILMGYSNVRGLTVTFKNVFSSFAAQTPSAQFILQSTHACQSISLIYQGITQTYCHLDEINNTAVTATLNLPYEQRGRYAFQRIKIASNYPFGLVTVWSYVQPQATVFVYPSLEKVHSDAHVSSLDEQADNGKVKKLGSEEFEHLVIHQPEMGLNRVSWKHYAKTQQLLVKEFVDFKTANALFDFNLMTGGTEQRLSQLCFLVCEATEQNSSFMLKLPNKSIEINTGQQHKQQCLECLSAYDGDVL</sequence>
<dbReference type="STRING" id="247523.B0W48_16685"/>
<dbReference type="EMBL" id="CP019628">
    <property type="protein sequence ID" value="AQQ01261.1"/>
    <property type="molecule type" value="Genomic_DNA"/>
</dbReference>
<protein>
    <submittedName>
        <fullName evidence="2">Uncharacterized protein</fullName>
    </submittedName>
</protein>
<evidence type="ECO:0000256" key="1">
    <source>
        <dbReference type="SAM" id="Phobius"/>
    </source>
</evidence>
<dbReference type="Proteomes" id="UP000188243">
    <property type="component" value="Chromosome"/>
</dbReference>
<dbReference type="AlphaFoldDB" id="A0A1Q2H1W0"/>
<keyword evidence="1" id="KW-0812">Transmembrane</keyword>
<dbReference type="RefSeq" id="WP_077537910.1">
    <property type="nucleotide sequence ID" value="NZ_CP019628.1"/>
</dbReference>
<reference evidence="2 3" key="1">
    <citation type="submission" date="2017-02" db="EMBL/GenBank/DDBJ databases">
        <title>Complete genome sequence of the cold-active Pseudoalteromonas aliena strain EH1 isolated from Arctic seawater.</title>
        <authorList>
            <person name="Kim E."/>
            <person name="Heo E."/>
            <person name="Kim H."/>
            <person name="Kim D."/>
        </authorList>
    </citation>
    <scope>NUCLEOTIDE SEQUENCE [LARGE SCALE GENOMIC DNA]</scope>
    <source>
        <strain evidence="2 3">EH1</strain>
    </source>
</reference>
<dbReference type="PANTHER" id="PTHR34351">
    <property type="entry name" value="SLR1927 PROTEIN-RELATED"/>
    <property type="match status" value="1"/>
</dbReference>
<gene>
    <name evidence="2" type="ORF">B0W48_16685</name>
</gene>
<keyword evidence="1" id="KW-0472">Membrane</keyword>
<proteinExistence type="predicted"/>
<evidence type="ECO:0000313" key="3">
    <source>
        <dbReference type="Proteomes" id="UP000188243"/>
    </source>
</evidence>
<organism evidence="2 3">
    <name type="scientific">Pseudoalteromonas aliena</name>
    <dbReference type="NCBI Taxonomy" id="247523"/>
    <lineage>
        <taxon>Bacteria</taxon>
        <taxon>Pseudomonadati</taxon>
        <taxon>Pseudomonadota</taxon>
        <taxon>Gammaproteobacteria</taxon>
        <taxon>Alteromonadales</taxon>
        <taxon>Pseudoalteromonadaceae</taxon>
        <taxon>Pseudoalteromonas</taxon>
    </lineage>
</organism>
<dbReference type="KEGG" id="paln:B0W48_16685"/>